<sequence length="228" mass="25911">MTRPSPDVALEQYLETLKLSGVSTKQLTLARHFLRHLMSTLRDLPQDGHGYRKASELTLRNFPADEQFRSFVREFFPYWNGEAAPPAKTSQPSLAPTEASLLAAMQKMEADPWAQTSVLKLEQQLHQLKCLQRYAEELKKAGLEDANVQLRARLIKLLLFHLREATPNTESYRAGVDKLLAMLPSQERWHVFVSLAREFFYFLASDPEAGSKLQRQLSTADLQGLLAA</sequence>
<dbReference type="Proteomes" id="UP000186513">
    <property type="component" value="Unassembled WGS sequence"/>
</dbReference>
<gene>
    <name evidence="1" type="ORF">SAMN02745887_01522</name>
</gene>
<evidence type="ECO:0000313" key="1">
    <source>
        <dbReference type="EMBL" id="SFZ75248.1"/>
    </source>
</evidence>
<dbReference type="STRING" id="1121279.SAMN02745887_01522"/>
<dbReference type="EMBL" id="FPKR01000005">
    <property type="protein sequence ID" value="SFZ75248.1"/>
    <property type="molecule type" value="Genomic_DNA"/>
</dbReference>
<proteinExistence type="predicted"/>
<dbReference type="AlphaFoldDB" id="A0A1K2HEJ3"/>
<evidence type="ECO:0000313" key="2">
    <source>
        <dbReference type="Proteomes" id="UP000186513"/>
    </source>
</evidence>
<name>A0A1K2HEJ3_9NEIS</name>
<organism evidence="1 2">
    <name type="scientific">Chitinimonas taiwanensis DSM 18899</name>
    <dbReference type="NCBI Taxonomy" id="1121279"/>
    <lineage>
        <taxon>Bacteria</taxon>
        <taxon>Pseudomonadati</taxon>
        <taxon>Pseudomonadota</taxon>
        <taxon>Betaproteobacteria</taxon>
        <taxon>Neisseriales</taxon>
        <taxon>Chitinibacteraceae</taxon>
        <taxon>Chitinimonas</taxon>
    </lineage>
</organism>
<keyword evidence="2" id="KW-1185">Reference proteome</keyword>
<accession>A0A1K2HEJ3</accession>
<dbReference type="RefSeq" id="WP_072428044.1">
    <property type="nucleotide sequence ID" value="NZ_FPKR01000005.1"/>
</dbReference>
<reference evidence="1 2" key="1">
    <citation type="submission" date="2016-11" db="EMBL/GenBank/DDBJ databases">
        <authorList>
            <person name="Jaros S."/>
            <person name="Januszkiewicz K."/>
            <person name="Wedrychowicz H."/>
        </authorList>
    </citation>
    <scope>NUCLEOTIDE SEQUENCE [LARGE SCALE GENOMIC DNA]</scope>
    <source>
        <strain evidence="1 2">DSM 18899</strain>
    </source>
</reference>
<dbReference type="OrthoDB" id="8533924at2"/>
<protein>
    <submittedName>
        <fullName evidence="1">Uncharacterized protein</fullName>
    </submittedName>
</protein>